<organism evidence="1 2">
    <name type="scientific">Vigna mungo</name>
    <name type="common">Black gram</name>
    <name type="synonym">Phaseolus mungo</name>
    <dbReference type="NCBI Taxonomy" id="3915"/>
    <lineage>
        <taxon>Eukaryota</taxon>
        <taxon>Viridiplantae</taxon>
        <taxon>Streptophyta</taxon>
        <taxon>Embryophyta</taxon>
        <taxon>Tracheophyta</taxon>
        <taxon>Spermatophyta</taxon>
        <taxon>Magnoliopsida</taxon>
        <taxon>eudicotyledons</taxon>
        <taxon>Gunneridae</taxon>
        <taxon>Pentapetalae</taxon>
        <taxon>rosids</taxon>
        <taxon>fabids</taxon>
        <taxon>Fabales</taxon>
        <taxon>Fabaceae</taxon>
        <taxon>Papilionoideae</taxon>
        <taxon>50 kb inversion clade</taxon>
        <taxon>NPAAA clade</taxon>
        <taxon>indigoferoid/millettioid clade</taxon>
        <taxon>Phaseoleae</taxon>
        <taxon>Vigna</taxon>
    </lineage>
</organism>
<name>A0AAQ3MET3_VIGMU</name>
<proteinExistence type="predicted"/>
<gene>
    <name evidence="1" type="ORF">V8G54_035173</name>
</gene>
<reference evidence="1 2" key="1">
    <citation type="journal article" date="2023" name="Life. Sci Alliance">
        <title>Evolutionary insights into 3D genome organization and epigenetic landscape of Vigna mungo.</title>
        <authorList>
            <person name="Junaid A."/>
            <person name="Singh B."/>
            <person name="Bhatia S."/>
        </authorList>
    </citation>
    <scope>NUCLEOTIDE SEQUENCE [LARGE SCALE GENOMIC DNA]</scope>
    <source>
        <strain evidence="1">Urdbean</strain>
    </source>
</reference>
<dbReference type="Proteomes" id="UP001374535">
    <property type="component" value="Chromosome 11"/>
</dbReference>
<keyword evidence="2" id="KW-1185">Reference proteome</keyword>
<evidence type="ECO:0000313" key="1">
    <source>
        <dbReference type="EMBL" id="WVY89659.1"/>
    </source>
</evidence>
<sequence>MVVHELQHLAPRTLGQDHYEGSQIGEIGQGREYVFQCEMKMSEAIPDFCPNENVSGELRELTQADTDNQRPRPSEKMTLRTFFEWLAERQRHKMGGGNNVQRELGEFEYWGKNNFREMRRGKNPTLLYTNHLPNAAGNIPPVINEFPIVLSKISLLKHLINVGNPSQLYFV</sequence>
<protein>
    <submittedName>
        <fullName evidence="1">Uncharacterized protein</fullName>
    </submittedName>
</protein>
<evidence type="ECO:0000313" key="2">
    <source>
        <dbReference type="Proteomes" id="UP001374535"/>
    </source>
</evidence>
<dbReference type="EMBL" id="CP144690">
    <property type="protein sequence ID" value="WVY89659.1"/>
    <property type="molecule type" value="Genomic_DNA"/>
</dbReference>
<accession>A0AAQ3MET3</accession>
<dbReference type="AlphaFoldDB" id="A0AAQ3MET3"/>